<keyword evidence="1" id="KW-0479">Metal-binding</keyword>
<sequence length="710" mass="73864">MAAEEEAARAFLDLQENGSVSGAAAVSWVAGHPRFAALSRPARAKAWSVADSNDSGALDDAQFAIFVKELDDAATASDASTPVAAAAAAGLVVGGPPGAVVLGGLTACYQSLSRVGQSAFVGGLGGMLAAGPPGAVAGAVVGAGGQRVADESYLGDPRRWSQYADLATKGVEERTRGLDSKGVEFVDEGAWVKQRDARTGPALEVLLGDNLPGRIGICGSGGGLRAATALAGFLAEAHACGLLDATTYLSGVSGSCWTLSALYAEDAFDPRKFPDVLRDRVAKDLRAPHSAWLAGSVSAPNSFVFPRFAARCRDGHDVGIVDVWGAHLSATLLPPPAHGGFGLAAFRRKLVKGAAPLPLLTAVEPVKVGPEWSSKNCCERCGDSFSLANARHHCRACGASVCDACCPGFGAATLAAALGRMRSTDVDFEGGVWARPLDKDLVRRCGRCVAAGNEAPAERTAWRWWELGPFDVGPVGGPKVDACAFGRRSHEPPCSLTGGEPVGALLGVVGSAFCATLEKVEGCGKKGYVSAAAKWLAHPHGDPGASLVDPATFHSSDGKTLRLADAGFCHNLGWLPLLQRKCDVIFSVDASMHALAGDGFDPSYELSRARTAAERLGVALPPIDMKAYATQPVSFHTDGRTLLICLPLVGFEDDPWCPLRTAHAGGFCSNAGASYEPKDFDRLSGFMRNRLRAALPEVKRRIAAHLRSTC</sequence>
<name>A0A8J2SYG2_9STRA</name>
<feature type="domain" description="PLA2c" evidence="9">
    <location>
        <begin position="170"/>
        <end position="710"/>
    </location>
</feature>
<dbReference type="InterPro" id="IPR002642">
    <property type="entry name" value="LysoPLipase_cat_dom"/>
</dbReference>
<gene>
    <name evidence="10" type="ORF">PECAL_5P28300</name>
</gene>
<dbReference type="InterPro" id="IPR011011">
    <property type="entry name" value="Znf_FYVE_PHD"/>
</dbReference>
<evidence type="ECO:0000256" key="2">
    <source>
        <dbReference type="ARBA" id="ARBA00022771"/>
    </source>
</evidence>
<dbReference type="InterPro" id="IPR016035">
    <property type="entry name" value="Acyl_Trfase/lysoPLipase"/>
</dbReference>
<keyword evidence="11" id="KW-1185">Reference proteome</keyword>
<evidence type="ECO:0000313" key="11">
    <source>
        <dbReference type="Proteomes" id="UP000789595"/>
    </source>
</evidence>
<keyword evidence="7" id="KW-0442">Lipid degradation</keyword>
<dbReference type="Pfam" id="PF01363">
    <property type="entry name" value="FYVE"/>
    <property type="match status" value="1"/>
</dbReference>
<evidence type="ECO:0000256" key="4">
    <source>
        <dbReference type="ARBA" id="ARBA00022833"/>
    </source>
</evidence>
<evidence type="ECO:0000256" key="6">
    <source>
        <dbReference type="PROSITE-ProRule" id="PRU00091"/>
    </source>
</evidence>
<keyword evidence="3 7" id="KW-0378">Hydrolase</keyword>
<dbReference type="GO" id="GO:0005829">
    <property type="term" value="C:cytosol"/>
    <property type="evidence" value="ECO:0007669"/>
    <property type="project" value="TreeGrafter"/>
</dbReference>
<dbReference type="GO" id="GO:0046475">
    <property type="term" value="P:glycerophospholipid catabolic process"/>
    <property type="evidence" value="ECO:0007669"/>
    <property type="project" value="TreeGrafter"/>
</dbReference>
<dbReference type="Gene3D" id="3.40.1090.10">
    <property type="entry name" value="Cytosolic phospholipase A2 catalytic domain"/>
    <property type="match status" value="1"/>
</dbReference>
<reference evidence="10" key="1">
    <citation type="submission" date="2021-11" db="EMBL/GenBank/DDBJ databases">
        <authorList>
            <consortium name="Genoscope - CEA"/>
            <person name="William W."/>
        </authorList>
    </citation>
    <scope>NUCLEOTIDE SEQUENCE</scope>
</reference>
<dbReference type="Pfam" id="PF01735">
    <property type="entry name" value="PLA2_B"/>
    <property type="match status" value="1"/>
</dbReference>
<dbReference type="GO" id="GO:0008270">
    <property type="term" value="F:zinc ion binding"/>
    <property type="evidence" value="ECO:0007669"/>
    <property type="project" value="UniProtKB-KW"/>
</dbReference>
<comment type="caution">
    <text evidence="10">The sequence shown here is derived from an EMBL/GenBank/DDBJ whole genome shotgun (WGS) entry which is preliminary data.</text>
</comment>
<dbReference type="SUPFAM" id="SSF57903">
    <property type="entry name" value="FYVE/PHD zinc finger"/>
    <property type="match status" value="1"/>
</dbReference>
<dbReference type="SMART" id="SM00064">
    <property type="entry name" value="FYVE"/>
    <property type="match status" value="1"/>
</dbReference>
<dbReference type="EMBL" id="CAKKNE010000005">
    <property type="protein sequence ID" value="CAH0378319.1"/>
    <property type="molecule type" value="Genomic_DNA"/>
</dbReference>
<dbReference type="PROSITE" id="PS50178">
    <property type="entry name" value="ZF_FYVE"/>
    <property type="match status" value="1"/>
</dbReference>
<dbReference type="PROSITE" id="PS51210">
    <property type="entry name" value="PLA2C"/>
    <property type="match status" value="1"/>
</dbReference>
<keyword evidence="4" id="KW-0862">Zinc</keyword>
<accession>A0A8J2SYG2</accession>
<evidence type="ECO:0000313" key="10">
    <source>
        <dbReference type="EMBL" id="CAH0378319.1"/>
    </source>
</evidence>
<evidence type="ECO:0000259" key="9">
    <source>
        <dbReference type="PROSITE" id="PS51210"/>
    </source>
</evidence>
<evidence type="ECO:0000256" key="1">
    <source>
        <dbReference type="ARBA" id="ARBA00022723"/>
    </source>
</evidence>
<dbReference type="AlphaFoldDB" id="A0A8J2SYG2"/>
<dbReference type="PANTHER" id="PTHR10728">
    <property type="entry name" value="CYTOSOLIC PHOSPHOLIPASE A2"/>
    <property type="match status" value="1"/>
</dbReference>
<dbReference type="Proteomes" id="UP000789595">
    <property type="component" value="Unassembled WGS sequence"/>
</dbReference>
<evidence type="ECO:0000256" key="5">
    <source>
        <dbReference type="ARBA" id="ARBA00023098"/>
    </source>
</evidence>
<dbReference type="SUPFAM" id="SSF52151">
    <property type="entry name" value="FabD/lysophospholipase-like"/>
    <property type="match status" value="1"/>
</dbReference>
<protein>
    <recommendedName>
        <fullName evidence="12">Lysophospholipase</fullName>
    </recommendedName>
</protein>
<dbReference type="InterPro" id="IPR017455">
    <property type="entry name" value="Znf_FYVE-rel"/>
</dbReference>
<feature type="domain" description="FYVE-type" evidence="8">
    <location>
        <begin position="372"/>
        <end position="453"/>
    </location>
</feature>
<keyword evidence="2 6" id="KW-0863">Zinc-finger</keyword>
<dbReference type="PANTHER" id="PTHR10728:SF40">
    <property type="entry name" value="PATATIN FAMILY PROTEIN"/>
    <property type="match status" value="1"/>
</dbReference>
<dbReference type="OrthoDB" id="660555at2759"/>
<evidence type="ECO:0000256" key="3">
    <source>
        <dbReference type="ARBA" id="ARBA00022801"/>
    </source>
</evidence>
<proteinExistence type="predicted"/>
<organism evidence="10 11">
    <name type="scientific">Pelagomonas calceolata</name>
    <dbReference type="NCBI Taxonomy" id="35677"/>
    <lineage>
        <taxon>Eukaryota</taxon>
        <taxon>Sar</taxon>
        <taxon>Stramenopiles</taxon>
        <taxon>Ochrophyta</taxon>
        <taxon>Pelagophyceae</taxon>
        <taxon>Pelagomonadales</taxon>
        <taxon>Pelagomonadaceae</taxon>
        <taxon>Pelagomonas</taxon>
    </lineage>
</organism>
<evidence type="ECO:0008006" key="12">
    <source>
        <dbReference type="Google" id="ProtNLM"/>
    </source>
</evidence>
<dbReference type="CDD" id="cd00065">
    <property type="entry name" value="FYVE_like_SF"/>
    <property type="match status" value="1"/>
</dbReference>
<evidence type="ECO:0000259" key="8">
    <source>
        <dbReference type="PROSITE" id="PS50178"/>
    </source>
</evidence>
<keyword evidence="5 7" id="KW-0443">Lipid metabolism</keyword>
<dbReference type="GO" id="GO:0004623">
    <property type="term" value="F:phospholipase A2 activity"/>
    <property type="evidence" value="ECO:0007669"/>
    <property type="project" value="TreeGrafter"/>
</dbReference>
<dbReference type="InterPro" id="IPR000306">
    <property type="entry name" value="Znf_FYVE"/>
</dbReference>
<evidence type="ECO:0000256" key="7">
    <source>
        <dbReference type="PROSITE-ProRule" id="PRU00555"/>
    </source>
</evidence>